<dbReference type="PANTHER" id="PTHR14969:SF13">
    <property type="entry name" value="AT30094P"/>
    <property type="match status" value="1"/>
</dbReference>
<dbReference type="InterPro" id="IPR000326">
    <property type="entry name" value="PAP2/HPO"/>
</dbReference>
<keyword evidence="5" id="KW-1185">Reference proteome</keyword>
<feature type="transmembrane region" description="Helical" evidence="2">
    <location>
        <begin position="186"/>
        <end position="206"/>
    </location>
</feature>
<dbReference type="InterPro" id="IPR036938">
    <property type="entry name" value="PAP2/HPO_sf"/>
</dbReference>
<keyword evidence="2" id="KW-1133">Transmembrane helix</keyword>
<feature type="transmembrane region" description="Helical" evidence="2">
    <location>
        <begin position="157"/>
        <end position="179"/>
    </location>
</feature>
<sequence>MPAQNQSVERPITEADCADTGAESLEYGRPPISRRHALLFGLTGLAYLLVVVAILCDSPLVDLDWTLQQLRPYYRWPDLLPYLDIWVVAGQRGPTAIAASLWLGWRCYRQRSARPLLVMGMALLLLNFTVGGVKIVTGRLGPHYAHYVGSPELFSGGTIFPSGHTANAVVTWGVLAYLATRWRRTGAVLAGLTATSIGLTTVYLGTHWISDVFAGWAAGLLVLLSLPLTEPALAAADARLTAIWRRGGAAPQPAPRLRPVPVRVPAARPVVPVAAAVPVAVVQVAAVVPVAAVPVAAAVPAVVVVPPAPAHAAVPARAVRPVRPDRYSLASAVPAAAGAGTHTVRQPRPAATAHVRTSGSPRQGLPDKPSGAVPGTRVLR</sequence>
<keyword evidence="2" id="KW-0472">Membrane</keyword>
<protein>
    <recommendedName>
        <fullName evidence="3">Phosphatidic acid phosphatase type 2/haloperoxidase domain-containing protein</fullName>
    </recommendedName>
</protein>
<proteinExistence type="predicted"/>
<feature type="transmembrane region" description="Helical" evidence="2">
    <location>
        <begin position="80"/>
        <end position="104"/>
    </location>
</feature>
<evidence type="ECO:0000313" key="4">
    <source>
        <dbReference type="EMBL" id="GAA4842450.1"/>
    </source>
</evidence>
<dbReference type="CDD" id="cd03392">
    <property type="entry name" value="PAP2_like_2"/>
    <property type="match status" value="1"/>
</dbReference>
<comment type="caution">
    <text evidence="4">The sequence shown here is derived from an EMBL/GenBank/DDBJ whole genome shotgun (WGS) entry which is preliminary data.</text>
</comment>
<dbReference type="PANTHER" id="PTHR14969">
    <property type="entry name" value="SPHINGOSINE-1-PHOSPHATE PHOSPHOHYDROLASE"/>
    <property type="match status" value="1"/>
</dbReference>
<reference evidence="5" key="1">
    <citation type="journal article" date="2019" name="Int. J. Syst. Evol. Microbiol.">
        <title>The Global Catalogue of Microorganisms (GCM) 10K type strain sequencing project: providing services to taxonomists for standard genome sequencing and annotation.</title>
        <authorList>
            <consortium name="The Broad Institute Genomics Platform"/>
            <consortium name="The Broad Institute Genome Sequencing Center for Infectious Disease"/>
            <person name="Wu L."/>
            <person name="Ma J."/>
        </authorList>
    </citation>
    <scope>NUCLEOTIDE SEQUENCE [LARGE SCALE GENOMIC DNA]</scope>
    <source>
        <strain evidence="5">JCM 13006</strain>
    </source>
</reference>
<feature type="region of interest" description="Disordered" evidence="1">
    <location>
        <begin position="333"/>
        <end position="380"/>
    </location>
</feature>
<evidence type="ECO:0000313" key="5">
    <source>
        <dbReference type="Proteomes" id="UP001501752"/>
    </source>
</evidence>
<name>A0ABP9DGX3_9ACTN</name>
<evidence type="ECO:0000259" key="3">
    <source>
        <dbReference type="SMART" id="SM00014"/>
    </source>
</evidence>
<evidence type="ECO:0000256" key="2">
    <source>
        <dbReference type="SAM" id="Phobius"/>
    </source>
</evidence>
<feature type="transmembrane region" description="Helical" evidence="2">
    <location>
        <begin position="212"/>
        <end position="236"/>
    </location>
</feature>
<dbReference type="Gene3D" id="1.20.144.10">
    <property type="entry name" value="Phosphatidic acid phosphatase type 2/haloperoxidase"/>
    <property type="match status" value="1"/>
</dbReference>
<dbReference type="Proteomes" id="UP001501752">
    <property type="component" value="Unassembled WGS sequence"/>
</dbReference>
<evidence type="ECO:0000256" key="1">
    <source>
        <dbReference type="SAM" id="MobiDB-lite"/>
    </source>
</evidence>
<organism evidence="4 5">
    <name type="scientific">Kitasatospora terrestris</name>
    <dbReference type="NCBI Taxonomy" id="258051"/>
    <lineage>
        <taxon>Bacteria</taxon>
        <taxon>Bacillati</taxon>
        <taxon>Actinomycetota</taxon>
        <taxon>Actinomycetes</taxon>
        <taxon>Kitasatosporales</taxon>
        <taxon>Streptomycetaceae</taxon>
        <taxon>Kitasatospora</taxon>
    </lineage>
</organism>
<feature type="transmembrane region" description="Helical" evidence="2">
    <location>
        <begin position="37"/>
        <end position="60"/>
    </location>
</feature>
<keyword evidence="2" id="KW-0812">Transmembrane</keyword>
<accession>A0ABP9DGX3</accession>
<dbReference type="SMART" id="SM00014">
    <property type="entry name" value="acidPPc"/>
    <property type="match status" value="1"/>
</dbReference>
<dbReference type="EMBL" id="BAABIS010000001">
    <property type="protein sequence ID" value="GAA4842450.1"/>
    <property type="molecule type" value="Genomic_DNA"/>
</dbReference>
<feature type="domain" description="Phosphatidic acid phosphatase type 2/haloperoxidase" evidence="3">
    <location>
        <begin position="116"/>
        <end position="227"/>
    </location>
</feature>
<feature type="transmembrane region" description="Helical" evidence="2">
    <location>
        <begin position="116"/>
        <end position="137"/>
    </location>
</feature>
<dbReference type="SUPFAM" id="SSF48317">
    <property type="entry name" value="Acid phosphatase/Vanadium-dependent haloperoxidase"/>
    <property type="match status" value="1"/>
</dbReference>
<gene>
    <name evidence="4" type="ORF">GCM10023235_18000</name>
</gene>
<dbReference type="Pfam" id="PF01569">
    <property type="entry name" value="PAP2"/>
    <property type="match status" value="1"/>
</dbReference>